<organism evidence="1">
    <name type="scientific">marine sediment metagenome</name>
    <dbReference type="NCBI Taxonomy" id="412755"/>
    <lineage>
        <taxon>unclassified sequences</taxon>
        <taxon>metagenomes</taxon>
        <taxon>ecological metagenomes</taxon>
    </lineage>
</organism>
<name>A0A0F8XAP0_9ZZZZ</name>
<protein>
    <submittedName>
        <fullName evidence="1">Uncharacterized protein</fullName>
    </submittedName>
</protein>
<proteinExistence type="predicted"/>
<comment type="caution">
    <text evidence="1">The sequence shown here is derived from an EMBL/GenBank/DDBJ whole genome shotgun (WGS) entry which is preliminary data.</text>
</comment>
<evidence type="ECO:0000313" key="1">
    <source>
        <dbReference type="EMBL" id="KKK58040.1"/>
    </source>
</evidence>
<dbReference type="AlphaFoldDB" id="A0A0F8XAP0"/>
<gene>
    <name evidence="1" type="ORF">LCGC14_3048410</name>
</gene>
<dbReference type="EMBL" id="LAZR01064176">
    <property type="protein sequence ID" value="KKK58040.1"/>
    <property type="molecule type" value="Genomic_DNA"/>
</dbReference>
<sequence length="109" mass="12306">MSFPRALNQVVTHWGTTPDGFGGFAFTAPAALNGRWQKKREVIDRFGAGQEYVSTAQVFIDVDIIEGDYLFEGVSTDTDPTLLDGARRIEKFEKLPDLRNLDHQRKAYL</sequence>
<accession>A0A0F8XAP0</accession>
<reference evidence="1" key="1">
    <citation type="journal article" date="2015" name="Nature">
        <title>Complex archaea that bridge the gap between prokaryotes and eukaryotes.</title>
        <authorList>
            <person name="Spang A."/>
            <person name="Saw J.H."/>
            <person name="Jorgensen S.L."/>
            <person name="Zaremba-Niedzwiedzka K."/>
            <person name="Martijn J."/>
            <person name="Lind A.E."/>
            <person name="van Eijk R."/>
            <person name="Schleper C."/>
            <person name="Guy L."/>
            <person name="Ettema T.J."/>
        </authorList>
    </citation>
    <scope>NUCLEOTIDE SEQUENCE</scope>
</reference>